<dbReference type="SUPFAM" id="SSF56176">
    <property type="entry name" value="FAD-binding/transporter-associated domain-like"/>
    <property type="match status" value="1"/>
</dbReference>
<dbReference type="Gene3D" id="3.30.465.10">
    <property type="match status" value="1"/>
</dbReference>
<evidence type="ECO:0000259" key="1">
    <source>
        <dbReference type="PROSITE" id="PS51387"/>
    </source>
</evidence>
<evidence type="ECO:0000313" key="3">
    <source>
        <dbReference type="Proteomes" id="UP000198967"/>
    </source>
</evidence>
<dbReference type="AlphaFoldDB" id="A0A1G7DK01"/>
<dbReference type="RefSeq" id="WP_218129657.1">
    <property type="nucleotide sequence ID" value="NZ_FNBE01000001.1"/>
</dbReference>
<accession>A0A1G7DK01</accession>
<dbReference type="InterPro" id="IPR036318">
    <property type="entry name" value="FAD-bd_PCMH-like_sf"/>
</dbReference>
<feature type="domain" description="FAD-binding PCMH-type" evidence="1">
    <location>
        <begin position="42"/>
        <end position="211"/>
    </location>
</feature>
<dbReference type="Pfam" id="PF01565">
    <property type="entry name" value="FAD_binding_4"/>
    <property type="match status" value="1"/>
</dbReference>
<evidence type="ECO:0000313" key="2">
    <source>
        <dbReference type="EMBL" id="SDE51839.1"/>
    </source>
</evidence>
<dbReference type="InterPro" id="IPR006094">
    <property type="entry name" value="Oxid_FAD_bind_N"/>
</dbReference>
<dbReference type="GO" id="GO:1903457">
    <property type="term" value="P:lactate catabolic process"/>
    <property type="evidence" value="ECO:0007669"/>
    <property type="project" value="TreeGrafter"/>
</dbReference>
<dbReference type="InterPro" id="IPR016169">
    <property type="entry name" value="FAD-bd_PCMH_sub2"/>
</dbReference>
<organism evidence="2 3">
    <name type="scientific">Pseudonocardia oroxyli</name>
    <dbReference type="NCBI Taxonomy" id="366584"/>
    <lineage>
        <taxon>Bacteria</taxon>
        <taxon>Bacillati</taxon>
        <taxon>Actinomycetota</taxon>
        <taxon>Actinomycetes</taxon>
        <taxon>Pseudonocardiales</taxon>
        <taxon>Pseudonocardiaceae</taxon>
        <taxon>Pseudonocardia</taxon>
    </lineage>
</organism>
<reference evidence="2 3" key="1">
    <citation type="submission" date="2016-10" db="EMBL/GenBank/DDBJ databases">
        <authorList>
            <person name="de Groot N.N."/>
        </authorList>
    </citation>
    <scope>NUCLEOTIDE SEQUENCE [LARGE SCALE GENOMIC DNA]</scope>
    <source>
        <strain evidence="2 3">CGMCC 4.3143</strain>
    </source>
</reference>
<dbReference type="GO" id="GO:0004458">
    <property type="term" value="F:D-lactate dehydrogenase (cytochrome) activity"/>
    <property type="evidence" value="ECO:0007669"/>
    <property type="project" value="TreeGrafter"/>
</dbReference>
<dbReference type="PANTHER" id="PTHR11748">
    <property type="entry name" value="D-LACTATE DEHYDROGENASE"/>
    <property type="match status" value="1"/>
</dbReference>
<sequence length="435" mass="46332">MTLESELADLGVDVSTDRELLLKVSSDWSRMSPVLQDKLPPGRYVADLVVRPTSAQQVADVLAVAYRQDVPVTPRGAGTGNYGQATPFDGGIVLDLRGLDTVEVTGETVRAGAGAKLTTVDEVARAAGRDVWIFPSTKGSTVGGFVGGGSAGTGTIEHRTTSDGFVVSAVVAPMDGSGSLFTVSGAELEPFVHTYGVTGVLVEVEIRTDPAREWAAVYGSFGSYADLVAVHRTLTTLSVAPRLASGDEPALVPTLPVDLDPARWSLRVIAEASTVDEVTARIRTHGEVVRVARDYAETDVLSGMSYNHPVYFLQQAAPQPRLFHIESSGTPLWDDPDAVRACYPGPVHLHLELFQHGPGAMIVAEYTGEADLLAGMDRLEAIGVGVHSPHQWYVDRNVELARETARRTDPKGLLNPGKLVDAPPVDSRVNIGVVR</sequence>
<dbReference type="PROSITE" id="PS51387">
    <property type="entry name" value="FAD_PCMH"/>
    <property type="match status" value="1"/>
</dbReference>
<dbReference type="Proteomes" id="UP000198967">
    <property type="component" value="Unassembled WGS sequence"/>
</dbReference>
<proteinExistence type="predicted"/>
<dbReference type="EMBL" id="FNBE01000001">
    <property type="protein sequence ID" value="SDE51839.1"/>
    <property type="molecule type" value="Genomic_DNA"/>
</dbReference>
<dbReference type="GO" id="GO:0008720">
    <property type="term" value="F:D-lactate dehydrogenase (NAD+) activity"/>
    <property type="evidence" value="ECO:0007669"/>
    <property type="project" value="TreeGrafter"/>
</dbReference>
<dbReference type="PANTHER" id="PTHR11748:SF119">
    <property type="entry name" value="D-2-HYDROXYGLUTARATE DEHYDROGENASE"/>
    <property type="match status" value="1"/>
</dbReference>
<keyword evidence="3" id="KW-1185">Reference proteome</keyword>
<dbReference type="GO" id="GO:0071949">
    <property type="term" value="F:FAD binding"/>
    <property type="evidence" value="ECO:0007669"/>
    <property type="project" value="InterPro"/>
</dbReference>
<gene>
    <name evidence="2" type="ORF">SAMN05216377_10161</name>
</gene>
<dbReference type="InterPro" id="IPR016166">
    <property type="entry name" value="FAD-bd_PCMH"/>
</dbReference>
<protein>
    <submittedName>
        <fullName evidence="2">FAD/FMN-containing dehydrogenase</fullName>
    </submittedName>
</protein>
<dbReference type="STRING" id="366584.SAMN05216377_10161"/>
<name>A0A1G7DK01_PSEOR</name>